<feature type="transmembrane region" description="Helical" evidence="2">
    <location>
        <begin position="55"/>
        <end position="80"/>
    </location>
</feature>
<dbReference type="EMBL" id="JAKUCV010000197">
    <property type="protein sequence ID" value="KAJ4850880.1"/>
    <property type="molecule type" value="Genomic_DNA"/>
</dbReference>
<dbReference type="GO" id="GO:0042910">
    <property type="term" value="F:xenobiotic transmembrane transporter activity"/>
    <property type="evidence" value="ECO:0007669"/>
    <property type="project" value="InterPro"/>
</dbReference>
<comment type="similarity">
    <text evidence="1">Belongs to the multi antimicrobial extrusion (MATE) (TC 2.A.66.1) family.</text>
</comment>
<proteinExistence type="inferred from homology"/>
<dbReference type="InterPro" id="IPR002528">
    <property type="entry name" value="MATE_fam"/>
</dbReference>
<keyword evidence="4" id="KW-1185">Reference proteome</keyword>
<gene>
    <name evidence="3" type="ORF">Tsubulata_007125</name>
</gene>
<sequence length="149" mass="16400">LGILVIRVLSPHVNLSSKPKARDVNDVHQLVSAVQPGTTRVSNELGAGKPNAARLAVRVVMFLGVVEGLLTSLTAVSVRNVWGHMYTNDKELVTYLASVMLYLLRLTSSAAYKEYFQVANFVVLEGVAGRRLLHLYVLALITLWVFLLL</sequence>
<evidence type="ECO:0000256" key="1">
    <source>
        <dbReference type="ARBA" id="ARBA00010199"/>
    </source>
</evidence>
<accession>A0A9Q0GKX7</accession>
<dbReference type="AlphaFoldDB" id="A0A9Q0GKX7"/>
<evidence type="ECO:0000256" key="2">
    <source>
        <dbReference type="SAM" id="Phobius"/>
    </source>
</evidence>
<feature type="transmembrane region" description="Helical" evidence="2">
    <location>
        <begin position="92"/>
        <end position="112"/>
    </location>
</feature>
<evidence type="ECO:0000313" key="3">
    <source>
        <dbReference type="EMBL" id="KAJ4850880.1"/>
    </source>
</evidence>
<feature type="transmembrane region" description="Helical" evidence="2">
    <location>
        <begin position="132"/>
        <end position="148"/>
    </location>
</feature>
<dbReference type="OrthoDB" id="1305555at2759"/>
<dbReference type="Proteomes" id="UP001141552">
    <property type="component" value="Unassembled WGS sequence"/>
</dbReference>
<dbReference type="Pfam" id="PF01554">
    <property type="entry name" value="MatE"/>
    <property type="match status" value="1"/>
</dbReference>
<keyword evidence="2" id="KW-0472">Membrane</keyword>
<reference evidence="3" key="1">
    <citation type="submission" date="2022-02" db="EMBL/GenBank/DDBJ databases">
        <authorList>
            <person name="Henning P.M."/>
            <person name="McCubbin A.G."/>
            <person name="Shore J.S."/>
        </authorList>
    </citation>
    <scope>NUCLEOTIDE SEQUENCE</scope>
    <source>
        <strain evidence="3">F60SS</strain>
        <tissue evidence="3">Leaves</tissue>
    </source>
</reference>
<keyword evidence="2" id="KW-1133">Transmembrane helix</keyword>
<organism evidence="3 4">
    <name type="scientific">Turnera subulata</name>
    <dbReference type="NCBI Taxonomy" id="218843"/>
    <lineage>
        <taxon>Eukaryota</taxon>
        <taxon>Viridiplantae</taxon>
        <taxon>Streptophyta</taxon>
        <taxon>Embryophyta</taxon>
        <taxon>Tracheophyta</taxon>
        <taxon>Spermatophyta</taxon>
        <taxon>Magnoliopsida</taxon>
        <taxon>eudicotyledons</taxon>
        <taxon>Gunneridae</taxon>
        <taxon>Pentapetalae</taxon>
        <taxon>rosids</taxon>
        <taxon>fabids</taxon>
        <taxon>Malpighiales</taxon>
        <taxon>Passifloraceae</taxon>
        <taxon>Turnera</taxon>
    </lineage>
</organism>
<protein>
    <submittedName>
        <fullName evidence="3">Uncharacterized protein</fullName>
    </submittedName>
</protein>
<dbReference type="GO" id="GO:0015297">
    <property type="term" value="F:antiporter activity"/>
    <property type="evidence" value="ECO:0007669"/>
    <property type="project" value="InterPro"/>
</dbReference>
<name>A0A9Q0GKX7_9ROSI</name>
<dbReference type="GO" id="GO:0016020">
    <property type="term" value="C:membrane"/>
    <property type="evidence" value="ECO:0007669"/>
    <property type="project" value="InterPro"/>
</dbReference>
<reference evidence="3" key="2">
    <citation type="journal article" date="2023" name="Plants (Basel)">
        <title>Annotation of the Turnera subulata (Passifloraceae) Draft Genome Reveals the S-Locus Evolved after the Divergence of Turneroideae from Passifloroideae in a Stepwise Manner.</title>
        <authorList>
            <person name="Henning P.M."/>
            <person name="Roalson E.H."/>
            <person name="Mir W."/>
            <person name="McCubbin A.G."/>
            <person name="Shore J.S."/>
        </authorList>
    </citation>
    <scope>NUCLEOTIDE SEQUENCE</scope>
    <source>
        <strain evidence="3">F60SS</strain>
    </source>
</reference>
<evidence type="ECO:0000313" key="4">
    <source>
        <dbReference type="Proteomes" id="UP001141552"/>
    </source>
</evidence>
<keyword evidence="2" id="KW-0812">Transmembrane</keyword>
<dbReference type="PANTHER" id="PTHR11206">
    <property type="entry name" value="MULTIDRUG RESISTANCE PROTEIN"/>
    <property type="match status" value="1"/>
</dbReference>
<feature type="non-terminal residue" evidence="3">
    <location>
        <position position="1"/>
    </location>
</feature>
<comment type="caution">
    <text evidence="3">The sequence shown here is derived from an EMBL/GenBank/DDBJ whole genome shotgun (WGS) entry which is preliminary data.</text>
</comment>